<evidence type="ECO:0000313" key="2">
    <source>
        <dbReference type="EMBL" id="PNT94701.1"/>
    </source>
</evidence>
<name>A0A2K2EZF9_9CLOT</name>
<dbReference type="KEGG" id="cthd:CDO33_12880"/>
<accession>A0A2K2EZF9</accession>
<comment type="caution">
    <text evidence="2">The sequence shown here is derived from an EMBL/GenBank/DDBJ whole genome shotgun (WGS) entry which is preliminary data.</text>
</comment>
<reference evidence="2 3" key="1">
    <citation type="submission" date="2017-06" db="EMBL/GenBank/DDBJ databases">
        <title>Investigating the central metabolism of Clostridium thermosuccinogenes.</title>
        <authorList>
            <person name="Koendjbiharie J.G."/>
            <person name="van Kranenburg R."/>
        </authorList>
    </citation>
    <scope>NUCLEOTIDE SEQUENCE [LARGE SCALE GENOMIC DNA]</scope>
    <source>
        <strain evidence="2 3">DSM 5806</strain>
    </source>
</reference>
<dbReference type="OrthoDB" id="3192072at2"/>
<feature type="transmembrane region" description="Helical" evidence="1">
    <location>
        <begin position="143"/>
        <end position="163"/>
    </location>
</feature>
<gene>
    <name evidence="2" type="ORF">CDQ84_18470</name>
</gene>
<proteinExistence type="predicted"/>
<evidence type="ECO:0000313" key="3">
    <source>
        <dbReference type="Proteomes" id="UP000236151"/>
    </source>
</evidence>
<dbReference type="RefSeq" id="WP_103083200.1">
    <property type="nucleotide sequence ID" value="NZ_JBAIZC010000011.1"/>
</dbReference>
<keyword evidence="1" id="KW-0812">Transmembrane</keyword>
<evidence type="ECO:0000256" key="1">
    <source>
        <dbReference type="SAM" id="Phobius"/>
    </source>
</evidence>
<keyword evidence="3" id="KW-1185">Reference proteome</keyword>
<feature type="transmembrane region" description="Helical" evidence="1">
    <location>
        <begin position="58"/>
        <end position="82"/>
    </location>
</feature>
<feature type="transmembrane region" description="Helical" evidence="1">
    <location>
        <begin position="6"/>
        <end position="28"/>
    </location>
</feature>
<dbReference type="EMBL" id="NIOJ01000093">
    <property type="protein sequence ID" value="PNT94701.1"/>
    <property type="molecule type" value="Genomic_DNA"/>
</dbReference>
<organism evidence="2 3">
    <name type="scientific">Clostridium thermosuccinogenes</name>
    <dbReference type="NCBI Taxonomy" id="84032"/>
    <lineage>
        <taxon>Bacteria</taxon>
        <taxon>Bacillati</taxon>
        <taxon>Bacillota</taxon>
        <taxon>Clostridia</taxon>
        <taxon>Eubacteriales</taxon>
        <taxon>Clostridiaceae</taxon>
        <taxon>Clostridium</taxon>
    </lineage>
</organism>
<keyword evidence="1" id="KW-0472">Membrane</keyword>
<dbReference type="AlphaFoldDB" id="A0A2K2EZF9"/>
<sequence>MFSITTYIIECVIMMAVFGVLVFGMLLINPISFINDYPPEIQEEYYRSQHKEKIKKKLTVIMIIKKVVALILFAFIFAWMAHMAGAVSFVQGLFAVYGYIIVLVVFDTCILDWVLFPRIKRVRLPGTEHMDKEYHQKLFHVKAMLPMIPVFAIGGVVSALIMVCIW</sequence>
<feature type="transmembrane region" description="Helical" evidence="1">
    <location>
        <begin position="94"/>
        <end position="116"/>
    </location>
</feature>
<evidence type="ECO:0008006" key="4">
    <source>
        <dbReference type="Google" id="ProtNLM"/>
    </source>
</evidence>
<protein>
    <recommendedName>
        <fullName evidence="4">Nitroreductase</fullName>
    </recommendedName>
</protein>
<keyword evidence="1" id="KW-1133">Transmembrane helix</keyword>
<dbReference type="Proteomes" id="UP000236151">
    <property type="component" value="Unassembled WGS sequence"/>
</dbReference>